<dbReference type="Gene3D" id="2.30.29.30">
    <property type="entry name" value="Pleckstrin-homology domain (PH domain)/Phosphotyrosine-binding domain (PTB)"/>
    <property type="match status" value="1"/>
</dbReference>
<sequence>FVLSTCALQKAIREIAKVPQVILEISIHGVRILDGKNGRQAADHDISHIQIVCQDERDLNCFTYISQDADRNLCHVFCVLTADVATEIIITLGHAFELAYKLQNGDPLEEIADV</sequence>
<dbReference type="PANTHER" id="PTHR11232">
    <property type="entry name" value="PHOSPHOTYROSINE INTERACTION DOMAIN-CONTAINING FAMILY MEMBER"/>
    <property type="match status" value="1"/>
</dbReference>
<protein>
    <recommendedName>
        <fullName evidence="1">PID domain-containing protein</fullName>
    </recommendedName>
</protein>
<proteinExistence type="predicted"/>
<feature type="non-terminal residue" evidence="2">
    <location>
        <position position="1"/>
    </location>
</feature>
<dbReference type="Pfam" id="PF00640">
    <property type="entry name" value="PID"/>
    <property type="match status" value="1"/>
</dbReference>
<dbReference type="OrthoDB" id="10057585at2759"/>
<dbReference type="InterPro" id="IPR006020">
    <property type="entry name" value="PTB/PI_dom"/>
</dbReference>
<dbReference type="SUPFAM" id="SSF50729">
    <property type="entry name" value="PH domain-like"/>
    <property type="match status" value="1"/>
</dbReference>
<evidence type="ECO:0000313" key="3">
    <source>
        <dbReference type="Proteomes" id="UP000271889"/>
    </source>
</evidence>
<evidence type="ECO:0000259" key="1">
    <source>
        <dbReference type="PROSITE" id="PS01179"/>
    </source>
</evidence>
<name>A0A3P6SB50_CYLGO</name>
<dbReference type="AlphaFoldDB" id="A0A3P6SB50"/>
<keyword evidence="3" id="KW-1185">Reference proteome</keyword>
<dbReference type="InterPro" id="IPR051133">
    <property type="entry name" value="Adapter_Engulfment-Domain"/>
</dbReference>
<reference evidence="2 3" key="1">
    <citation type="submission" date="2018-11" db="EMBL/GenBank/DDBJ databases">
        <authorList>
            <consortium name="Pathogen Informatics"/>
        </authorList>
    </citation>
    <scope>NUCLEOTIDE SEQUENCE [LARGE SCALE GENOMIC DNA]</scope>
</reference>
<dbReference type="EMBL" id="UYRV01021378">
    <property type="protein sequence ID" value="VDK69387.1"/>
    <property type="molecule type" value="Genomic_DNA"/>
</dbReference>
<organism evidence="2 3">
    <name type="scientific">Cylicostephanus goldi</name>
    <name type="common">Nematode worm</name>
    <dbReference type="NCBI Taxonomy" id="71465"/>
    <lineage>
        <taxon>Eukaryota</taxon>
        <taxon>Metazoa</taxon>
        <taxon>Ecdysozoa</taxon>
        <taxon>Nematoda</taxon>
        <taxon>Chromadorea</taxon>
        <taxon>Rhabditida</taxon>
        <taxon>Rhabditina</taxon>
        <taxon>Rhabditomorpha</taxon>
        <taxon>Strongyloidea</taxon>
        <taxon>Strongylidae</taxon>
        <taxon>Cylicostephanus</taxon>
    </lineage>
</organism>
<evidence type="ECO:0000313" key="2">
    <source>
        <dbReference type="EMBL" id="VDK69387.1"/>
    </source>
</evidence>
<dbReference type="PROSITE" id="PS01179">
    <property type="entry name" value="PID"/>
    <property type="match status" value="1"/>
</dbReference>
<dbReference type="PANTHER" id="PTHR11232:SF77">
    <property type="entry name" value="GULP PTB DOMAIN CONTAINING ENGULFMENT ADAPTOR 1"/>
    <property type="match status" value="1"/>
</dbReference>
<dbReference type="Proteomes" id="UP000271889">
    <property type="component" value="Unassembled WGS sequence"/>
</dbReference>
<accession>A0A3P6SB50</accession>
<gene>
    <name evidence="2" type="ORF">CGOC_LOCUS6514</name>
</gene>
<feature type="domain" description="PID" evidence="1">
    <location>
        <begin position="10"/>
        <end position="101"/>
    </location>
</feature>
<dbReference type="InterPro" id="IPR011993">
    <property type="entry name" value="PH-like_dom_sf"/>
</dbReference>